<sequence length="36" mass="4439">MHAFKPFFFSNNLEFLHIFLQNVNIFRIFTLETFTN</sequence>
<proteinExistence type="predicted"/>
<evidence type="ECO:0000313" key="2">
    <source>
        <dbReference type="Proteomes" id="UP000194945"/>
    </source>
</evidence>
<gene>
    <name evidence="1" type="ORF">BK730_00350</name>
</gene>
<name>A0A242ZNC7_9BACI</name>
<comment type="caution">
    <text evidence="1">The sequence shown here is derived from an EMBL/GenBank/DDBJ whole genome shotgun (WGS) entry which is preliminary data.</text>
</comment>
<dbReference type="Proteomes" id="UP000194945">
    <property type="component" value="Unassembled WGS sequence"/>
</dbReference>
<dbReference type="AlphaFoldDB" id="A0A242ZNC7"/>
<protein>
    <submittedName>
        <fullName evidence="1">Uncharacterized protein</fullName>
    </submittedName>
</protein>
<reference evidence="1 2" key="1">
    <citation type="submission" date="2016-10" db="EMBL/GenBank/DDBJ databases">
        <title>Comparative genomics of Bacillus thuringiensis reveals a path to pathogens against multiple invertebrate hosts.</title>
        <authorList>
            <person name="Zheng J."/>
            <person name="Gao Q."/>
            <person name="Liu H."/>
            <person name="Peng D."/>
            <person name="Ruan L."/>
            <person name="Sun M."/>
        </authorList>
    </citation>
    <scope>NUCLEOTIDE SEQUENCE [LARGE SCALE GENOMIC DNA]</scope>
    <source>
        <strain evidence="1">BGSC 4BK1</strain>
    </source>
</reference>
<accession>A0A242ZNC7</accession>
<evidence type="ECO:0000313" key="1">
    <source>
        <dbReference type="EMBL" id="OTX98141.1"/>
    </source>
</evidence>
<organism evidence="1 2">
    <name type="scientific">Bacillus wiedmannii</name>
    <dbReference type="NCBI Taxonomy" id="1890302"/>
    <lineage>
        <taxon>Bacteria</taxon>
        <taxon>Bacillati</taxon>
        <taxon>Bacillota</taxon>
        <taxon>Bacilli</taxon>
        <taxon>Bacillales</taxon>
        <taxon>Bacillaceae</taxon>
        <taxon>Bacillus</taxon>
        <taxon>Bacillus cereus group</taxon>
    </lineage>
</organism>
<dbReference type="EMBL" id="NFDE01000001">
    <property type="protein sequence ID" value="OTX98141.1"/>
    <property type="molecule type" value="Genomic_DNA"/>
</dbReference>